<feature type="domain" description="Amidase" evidence="9">
    <location>
        <begin position="24"/>
        <end position="464"/>
    </location>
</feature>
<evidence type="ECO:0000256" key="6">
    <source>
        <dbReference type="ARBA" id="ARBA00025295"/>
    </source>
</evidence>
<dbReference type="EMBL" id="HF563609">
    <property type="protein sequence ID" value="CDI40878.1"/>
    <property type="molecule type" value="Genomic_DNA"/>
</dbReference>
<evidence type="ECO:0000256" key="4">
    <source>
        <dbReference type="ARBA" id="ARBA00022840"/>
    </source>
</evidence>
<dbReference type="Gene3D" id="3.90.1300.10">
    <property type="entry name" value="Amidase signature (AS) domain"/>
    <property type="match status" value="1"/>
</dbReference>
<evidence type="ECO:0000256" key="1">
    <source>
        <dbReference type="ARBA" id="ARBA00008069"/>
    </source>
</evidence>
<dbReference type="HAMAP" id="MF_00120">
    <property type="entry name" value="GatA"/>
    <property type="match status" value="1"/>
</dbReference>
<dbReference type="PIRSF" id="PIRSF001221">
    <property type="entry name" value="Amidase_fungi"/>
    <property type="match status" value="1"/>
</dbReference>
<evidence type="ECO:0000256" key="3">
    <source>
        <dbReference type="ARBA" id="ARBA00022741"/>
    </source>
</evidence>
<feature type="active site" description="Acyl-ester intermediate" evidence="8">
    <location>
        <position position="175"/>
    </location>
</feature>
<dbReference type="InterPro" id="IPR004412">
    <property type="entry name" value="GatA"/>
</dbReference>
<sequence length="491" mass="53774">MKLHELTVNKANELLKKKEIKSEELTSALFNRIDSTDGQIKAYVTLDKDRALETARLADEKADFMQPLTGIPMAVKDNICTKDLKTTCCSKMLENFVPPYDATVISKLKDVNAVILGKTNMDEFAMGSSTESSFFQVTKNPWNLECVPGGSSGGSAAAVAADESLYALGSDTGGSIRQPAAYCGVVGLKPTYGRVSRFGVSALASTMDAIGPITKDVTDCAIVLSAIAGIDSFDPTSSDISVSDYLKCLHDELNGIKIGIPKEFLDNAVIDKDVKDAFLNAAKIYEKLGCVCEEISLANAEYALWAYHITVAAESSSELGQYDGIRYGHRAAKYEDLKDLYKKSRGEGFGTEVKRRIILGTYLSDAQNYDKYYLKAQKIRTLIKKDFENAFNKYDLLITPTVPTTAFKIGEKIDDPLKMYMNDLYTTPVNLAGLPAISIPCGFSDGLPIGLQIIGKAFDEASILRAAYAFEQNTSYHEKRIKWEEGSSDEL</sequence>
<dbReference type="NCBIfam" id="TIGR00132">
    <property type="entry name" value="gatA"/>
    <property type="match status" value="1"/>
</dbReference>
<evidence type="ECO:0000259" key="9">
    <source>
        <dbReference type="Pfam" id="PF01425"/>
    </source>
</evidence>
<keyword evidence="10" id="KW-0808">Transferase</keyword>
<proteinExistence type="inferred from homology"/>
<dbReference type="PANTHER" id="PTHR11895:SF151">
    <property type="entry name" value="GLUTAMYL-TRNA(GLN) AMIDOTRANSFERASE SUBUNIT A"/>
    <property type="match status" value="1"/>
</dbReference>
<dbReference type="STRING" id="1209989.TepRe1_1906"/>
<keyword evidence="5 8" id="KW-0648">Protein biosynthesis</keyword>
<dbReference type="InterPro" id="IPR023631">
    <property type="entry name" value="Amidase_dom"/>
</dbReference>
<protein>
    <recommendedName>
        <fullName evidence="8">Glutamyl-tRNA(Gln) amidotransferase subunit A</fullName>
        <shortName evidence="8">Glu-ADT subunit A</shortName>
        <ecNumber evidence="8">6.3.5.7</ecNumber>
    </recommendedName>
</protein>
<feature type="active site" description="Charge relay system" evidence="8">
    <location>
        <position position="76"/>
    </location>
</feature>
<dbReference type="GO" id="GO:0050567">
    <property type="term" value="F:glutaminyl-tRNA synthase (glutamine-hydrolyzing) activity"/>
    <property type="evidence" value="ECO:0007669"/>
    <property type="project" value="UniProtKB-UniRule"/>
</dbReference>
<dbReference type="AlphaFoldDB" id="F4LQN2"/>
<dbReference type="SUPFAM" id="SSF75304">
    <property type="entry name" value="Amidase signature (AS) enzymes"/>
    <property type="match status" value="1"/>
</dbReference>
<dbReference type="Pfam" id="PF01425">
    <property type="entry name" value="Amidase"/>
    <property type="match status" value="1"/>
</dbReference>
<dbReference type="KEGG" id="tep:TepRe1_1906"/>
<keyword evidence="11" id="KW-1185">Reference proteome</keyword>
<dbReference type="GO" id="GO:0005524">
    <property type="term" value="F:ATP binding"/>
    <property type="evidence" value="ECO:0007669"/>
    <property type="project" value="UniProtKB-KW"/>
</dbReference>
<dbReference type="EC" id="6.3.5.7" evidence="8"/>
<dbReference type="KEGG" id="tae:TepiRe1_2052"/>
<dbReference type="InterPro" id="IPR000120">
    <property type="entry name" value="Amidase"/>
</dbReference>
<comment type="catalytic activity">
    <reaction evidence="7 8">
        <text>L-glutamyl-tRNA(Gln) + L-glutamine + ATP + H2O = L-glutaminyl-tRNA(Gln) + L-glutamate + ADP + phosphate + H(+)</text>
        <dbReference type="Rhea" id="RHEA:17521"/>
        <dbReference type="Rhea" id="RHEA-COMP:9681"/>
        <dbReference type="Rhea" id="RHEA-COMP:9684"/>
        <dbReference type="ChEBI" id="CHEBI:15377"/>
        <dbReference type="ChEBI" id="CHEBI:15378"/>
        <dbReference type="ChEBI" id="CHEBI:29985"/>
        <dbReference type="ChEBI" id="CHEBI:30616"/>
        <dbReference type="ChEBI" id="CHEBI:43474"/>
        <dbReference type="ChEBI" id="CHEBI:58359"/>
        <dbReference type="ChEBI" id="CHEBI:78520"/>
        <dbReference type="ChEBI" id="CHEBI:78521"/>
        <dbReference type="ChEBI" id="CHEBI:456216"/>
        <dbReference type="EC" id="6.3.5.7"/>
    </reaction>
</comment>
<gene>
    <name evidence="8 10" type="primary">gatA</name>
    <name evidence="10" type="ordered locus">TEPIRE1_2052</name>
</gene>
<evidence type="ECO:0000256" key="7">
    <source>
        <dbReference type="ARBA" id="ARBA00047407"/>
    </source>
</evidence>
<dbReference type="GO" id="GO:0006412">
    <property type="term" value="P:translation"/>
    <property type="evidence" value="ECO:0007669"/>
    <property type="project" value="UniProtKB-UniRule"/>
</dbReference>
<dbReference type="Proteomes" id="UP000010802">
    <property type="component" value="Chromosome"/>
</dbReference>
<evidence type="ECO:0000256" key="5">
    <source>
        <dbReference type="ARBA" id="ARBA00022917"/>
    </source>
</evidence>
<evidence type="ECO:0000256" key="2">
    <source>
        <dbReference type="ARBA" id="ARBA00022598"/>
    </source>
</evidence>
<evidence type="ECO:0000256" key="8">
    <source>
        <dbReference type="HAMAP-Rule" id="MF_00120"/>
    </source>
</evidence>
<evidence type="ECO:0000313" key="10">
    <source>
        <dbReference type="EMBL" id="CDI40878.1"/>
    </source>
</evidence>
<reference evidence="11" key="1">
    <citation type="journal article" date="2013" name="Genome Announc.">
        <title>First genome sequence of a syntrophic acetate-oxidizing bacterium, Tepidanaerobacter acetatoxydans strain Re1.</title>
        <authorList>
            <person name="Manzoor S."/>
            <person name="Bongcam-Rudloff E."/>
            <person name="Schnurer A."/>
            <person name="Muller B."/>
        </authorList>
    </citation>
    <scope>NUCLEOTIDE SEQUENCE [LARGE SCALE GENOMIC DNA]</scope>
    <source>
        <strain evidence="11">Re1</strain>
    </source>
</reference>
<feature type="active site" description="Charge relay system" evidence="8">
    <location>
        <position position="151"/>
    </location>
</feature>
<dbReference type="PANTHER" id="PTHR11895">
    <property type="entry name" value="TRANSAMIDASE"/>
    <property type="match status" value="1"/>
</dbReference>
<dbReference type="GO" id="GO:0030956">
    <property type="term" value="C:glutamyl-tRNA(Gln) amidotransferase complex"/>
    <property type="evidence" value="ECO:0007669"/>
    <property type="project" value="InterPro"/>
</dbReference>
<dbReference type="InterPro" id="IPR020556">
    <property type="entry name" value="Amidase_CS"/>
</dbReference>
<dbReference type="eggNOG" id="COG0154">
    <property type="taxonomic scope" value="Bacteria"/>
</dbReference>
<keyword evidence="3 8" id="KW-0547">Nucleotide-binding</keyword>
<dbReference type="PROSITE" id="PS00571">
    <property type="entry name" value="AMIDASES"/>
    <property type="match status" value="1"/>
</dbReference>
<comment type="subunit">
    <text evidence="8">Heterotrimer of A, B and C subunits.</text>
</comment>
<comment type="similarity">
    <text evidence="1 8">Belongs to the amidase family. GatA subfamily.</text>
</comment>
<dbReference type="InterPro" id="IPR036928">
    <property type="entry name" value="AS_sf"/>
</dbReference>
<dbReference type="HOGENOM" id="CLU_009600_0_3_9"/>
<evidence type="ECO:0000313" key="11">
    <source>
        <dbReference type="Proteomes" id="UP000010802"/>
    </source>
</evidence>
<name>F4LQN2_TEPAE</name>
<dbReference type="GO" id="GO:0016740">
    <property type="term" value="F:transferase activity"/>
    <property type="evidence" value="ECO:0007669"/>
    <property type="project" value="UniProtKB-KW"/>
</dbReference>
<keyword evidence="2 8" id="KW-0436">Ligase</keyword>
<organism evidence="10 11">
    <name type="scientific">Tepidanaerobacter acetatoxydans (strain DSM 21804 / JCM 16047 / Re1)</name>
    <dbReference type="NCBI Taxonomy" id="1209989"/>
    <lineage>
        <taxon>Bacteria</taxon>
        <taxon>Bacillati</taxon>
        <taxon>Bacillota</taxon>
        <taxon>Clostridia</taxon>
        <taxon>Thermosediminibacterales</taxon>
        <taxon>Tepidanaerobacteraceae</taxon>
        <taxon>Tepidanaerobacter</taxon>
    </lineage>
</organism>
<keyword evidence="4 8" id="KW-0067">ATP-binding</keyword>
<comment type="function">
    <text evidence="6 8">Allows the formation of correctly charged Gln-tRNA(Gln) through the transamidation of misacylated Glu-tRNA(Gln) in organisms which lack glutaminyl-tRNA synthetase. The reaction takes place in the presence of glutamine and ATP through an activated gamma-phospho-Glu-tRNA(Gln).</text>
</comment>
<accession>F4LQN2</accession>